<dbReference type="AlphaFoldDB" id="A0A0C3QN63"/>
<feature type="compositionally biased region" description="Low complexity" evidence="1">
    <location>
        <begin position="175"/>
        <end position="204"/>
    </location>
</feature>
<dbReference type="Proteomes" id="UP000054248">
    <property type="component" value="Unassembled WGS sequence"/>
</dbReference>
<proteinExistence type="predicted"/>
<feature type="region of interest" description="Disordered" evidence="1">
    <location>
        <begin position="132"/>
        <end position="225"/>
    </location>
</feature>
<keyword evidence="3" id="KW-1185">Reference proteome</keyword>
<reference evidence="2 3" key="1">
    <citation type="submission" date="2014-04" db="EMBL/GenBank/DDBJ databases">
        <authorList>
            <consortium name="DOE Joint Genome Institute"/>
            <person name="Kuo A."/>
            <person name="Girlanda M."/>
            <person name="Perotto S."/>
            <person name="Kohler A."/>
            <person name="Nagy L.G."/>
            <person name="Floudas D."/>
            <person name="Copeland A."/>
            <person name="Barry K.W."/>
            <person name="Cichocki N."/>
            <person name="Veneault-Fourrey C."/>
            <person name="LaButti K."/>
            <person name="Lindquist E.A."/>
            <person name="Lipzen A."/>
            <person name="Lundell T."/>
            <person name="Morin E."/>
            <person name="Murat C."/>
            <person name="Sun H."/>
            <person name="Tunlid A."/>
            <person name="Henrissat B."/>
            <person name="Grigoriev I.V."/>
            <person name="Hibbett D.S."/>
            <person name="Martin F."/>
            <person name="Nordberg H.P."/>
            <person name="Cantor M.N."/>
            <person name="Hua S.X."/>
        </authorList>
    </citation>
    <scope>NUCLEOTIDE SEQUENCE [LARGE SCALE GENOMIC DNA]</scope>
    <source>
        <strain evidence="2 3">MUT 4182</strain>
    </source>
</reference>
<reference evidence="3" key="2">
    <citation type="submission" date="2015-01" db="EMBL/GenBank/DDBJ databases">
        <title>Evolutionary Origins and Diversification of the Mycorrhizal Mutualists.</title>
        <authorList>
            <consortium name="DOE Joint Genome Institute"/>
            <consortium name="Mycorrhizal Genomics Consortium"/>
            <person name="Kohler A."/>
            <person name="Kuo A."/>
            <person name="Nagy L.G."/>
            <person name="Floudas D."/>
            <person name="Copeland A."/>
            <person name="Barry K.W."/>
            <person name="Cichocki N."/>
            <person name="Veneault-Fourrey C."/>
            <person name="LaButti K."/>
            <person name="Lindquist E.A."/>
            <person name="Lipzen A."/>
            <person name="Lundell T."/>
            <person name="Morin E."/>
            <person name="Murat C."/>
            <person name="Riley R."/>
            <person name="Ohm R."/>
            <person name="Sun H."/>
            <person name="Tunlid A."/>
            <person name="Henrissat B."/>
            <person name="Grigoriev I.V."/>
            <person name="Hibbett D.S."/>
            <person name="Martin F."/>
        </authorList>
    </citation>
    <scope>NUCLEOTIDE SEQUENCE [LARGE SCALE GENOMIC DNA]</scope>
    <source>
        <strain evidence="3">MUT 4182</strain>
    </source>
</reference>
<name>A0A0C3QN63_9AGAM</name>
<protein>
    <submittedName>
        <fullName evidence="2">Uncharacterized protein</fullName>
    </submittedName>
</protein>
<dbReference type="OrthoDB" id="3237122at2759"/>
<gene>
    <name evidence="2" type="ORF">M407DRAFT_16569</name>
</gene>
<dbReference type="EMBL" id="KN822942">
    <property type="protein sequence ID" value="KIO34595.1"/>
    <property type="molecule type" value="Genomic_DNA"/>
</dbReference>
<accession>A0A0C3QN63</accession>
<sequence length="225" mass="25090">MASRQHQQLLLPAIHISSSLTHQAPSASRQRHCDDPDCFIWTRTTQAERWAAFDSFHPREIEQDYTRVVASPSSNASSSDSEDDFLHSLKERRIRRAAELRTRAKARLMPSFDHSTRQTRRMQMHHVVGGGGCGPSTPERVSPRSHYAALTSTSSTPIARDRRLLYRTPSPPPMSVRRASSPSTPRTPRLPTTPMTPAHTPASTVAHRSPVPTPHLPMCLNSPSP</sequence>
<evidence type="ECO:0000256" key="1">
    <source>
        <dbReference type="SAM" id="MobiDB-lite"/>
    </source>
</evidence>
<organism evidence="2 3">
    <name type="scientific">Tulasnella calospora MUT 4182</name>
    <dbReference type="NCBI Taxonomy" id="1051891"/>
    <lineage>
        <taxon>Eukaryota</taxon>
        <taxon>Fungi</taxon>
        <taxon>Dikarya</taxon>
        <taxon>Basidiomycota</taxon>
        <taxon>Agaricomycotina</taxon>
        <taxon>Agaricomycetes</taxon>
        <taxon>Cantharellales</taxon>
        <taxon>Tulasnellaceae</taxon>
        <taxon>Tulasnella</taxon>
    </lineage>
</organism>
<dbReference type="HOGENOM" id="CLU_1230692_0_0_1"/>
<evidence type="ECO:0000313" key="3">
    <source>
        <dbReference type="Proteomes" id="UP000054248"/>
    </source>
</evidence>
<evidence type="ECO:0000313" key="2">
    <source>
        <dbReference type="EMBL" id="KIO34595.1"/>
    </source>
</evidence>